<name>A0ACB9HH99_9ASTR</name>
<organism evidence="1 2">
    <name type="scientific">Smallanthus sonchifolius</name>
    <dbReference type="NCBI Taxonomy" id="185202"/>
    <lineage>
        <taxon>Eukaryota</taxon>
        <taxon>Viridiplantae</taxon>
        <taxon>Streptophyta</taxon>
        <taxon>Embryophyta</taxon>
        <taxon>Tracheophyta</taxon>
        <taxon>Spermatophyta</taxon>
        <taxon>Magnoliopsida</taxon>
        <taxon>eudicotyledons</taxon>
        <taxon>Gunneridae</taxon>
        <taxon>Pentapetalae</taxon>
        <taxon>asterids</taxon>
        <taxon>campanulids</taxon>
        <taxon>Asterales</taxon>
        <taxon>Asteraceae</taxon>
        <taxon>Asteroideae</taxon>
        <taxon>Heliantheae alliance</taxon>
        <taxon>Millerieae</taxon>
        <taxon>Smallanthus</taxon>
    </lineage>
</organism>
<reference evidence="2" key="1">
    <citation type="journal article" date="2022" name="Mol. Ecol. Resour.">
        <title>The genomes of chicory, endive, great burdock and yacon provide insights into Asteraceae palaeo-polyploidization history and plant inulin production.</title>
        <authorList>
            <person name="Fan W."/>
            <person name="Wang S."/>
            <person name="Wang H."/>
            <person name="Wang A."/>
            <person name="Jiang F."/>
            <person name="Liu H."/>
            <person name="Zhao H."/>
            <person name="Xu D."/>
            <person name="Zhang Y."/>
        </authorList>
    </citation>
    <scope>NUCLEOTIDE SEQUENCE [LARGE SCALE GENOMIC DNA]</scope>
    <source>
        <strain evidence="2">cv. Yunnan</strain>
    </source>
</reference>
<sequence>MSIALADRSIKYPRQIVENLLVKVGKFVFPVDFVILDMEVDDRVPLILRSPFLCTAKAVIDVFDGKLTLRVGDELLESLLEEPDDYGDEMQDELLGMMVELDAIIGKPSSVGMTEKSVEDPDDPGKGLEPLPITVVHSKGREGDSLLGYLNNVIFRPGRFKLWWKDRGNRYNGYTVLVCLSLSWKTGRPRRMKAVPVRIKEKPPDRLV</sequence>
<evidence type="ECO:0000313" key="1">
    <source>
        <dbReference type="EMBL" id="KAI3795194.1"/>
    </source>
</evidence>
<dbReference type="EMBL" id="CM042029">
    <property type="protein sequence ID" value="KAI3795194.1"/>
    <property type="molecule type" value="Genomic_DNA"/>
</dbReference>
<accession>A0ACB9HH99</accession>
<gene>
    <name evidence="1" type="ORF">L1987_37843</name>
</gene>
<comment type="caution">
    <text evidence="1">The sequence shown here is derived from an EMBL/GenBank/DDBJ whole genome shotgun (WGS) entry which is preliminary data.</text>
</comment>
<evidence type="ECO:0000313" key="2">
    <source>
        <dbReference type="Proteomes" id="UP001056120"/>
    </source>
</evidence>
<protein>
    <submittedName>
        <fullName evidence="1">Uncharacterized protein</fullName>
    </submittedName>
</protein>
<keyword evidence="2" id="KW-1185">Reference proteome</keyword>
<reference evidence="1 2" key="2">
    <citation type="journal article" date="2022" name="Mol. Ecol. Resour.">
        <title>The genomes of chicory, endive, great burdock and yacon provide insights into Asteraceae paleo-polyploidization history and plant inulin production.</title>
        <authorList>
            <person name="Fan W."/>
            <person name="Wang S."/>
            <person name="Wang H."/>
            <person name="Wang A."/>
            <person name="Jiang F."/>
            <person name="Liu H."/>
            <person name="Zhao H."/>
            <person name="Xu D."/>
            <person name="Zhang Y."/>
        </authorList>
    </citation>
    <scope>NUCLEOTIDE SEQUENCE [LARGE SCALE GENOMIC DNA]</scope>
    <source>
        <strain evidence="2">cv. Yunnan</strain>
        <tissue evidence="1">Leaves</tissue>
    </source>
</reference>
<dbReference type="Proteomes" id="UP001056120">
    <property type="component" value="Linkage Group LG12"/>
</dbReference>
<proteinExistence type="predicted"/>